<evidence type="ECO:0000313" key="3">
    <source>
        <dbReference type="EMBL" id="MFC4494192.1"/>
    </source>
</evidence>
<accession>A0ABV9A403</accession>
<sequence>MTPEPTTPPNPPGPVTTGSRTLPPFRADHVGSLLRPSGLKAAREDHAAGKLDAAGLRAAEDEAVREVVQLQRDAGLRGATDGEFRRQSWHMDFIYALGGVNKVMDENLRVQFHNEEGDIEFAPPSAHVVSRVRLEETIFADAFAFLRDTVPAGVTPKLTIPSPSMVHYRGGRAAIDESVYPGMDAFWEDLTAAYADQVRGVYELGCRYLQLDDTSLAYLNDPEQRRHVAEIGGDPEHQHETYIANINRALADRPGDLRVTTHMCRGNFASSWVASGGYDFVAEALFGGLDVDGFFLEYDDERSGGFEPLRYVPKGKQVVLGLVTSKRPELEDKDALKRRIDEASRFVDVDQLCLSPQCGFSSTLEGNNLTIDDQKAKLALIVETAEEVWGGA</sequence>
<dbReference type="EC" id="2.1.1.14" evidence="3"/>
<dbReference type="NCBIfam" id="NF005085">
    <property type="entry name" value="PRK06520.1"/>
    <property type="match status" value="1"/>
</dbReference>
<keyword evidence="4" id="KW-1185">Reference proteome</keyword>
<dbReference type="RefSeq" id="WP_386444819.1">
    <property type="nucleotide sequence ID" value="NZ_JBHSFH010000005.1"/>
</dbReference>
<comment type="caution">
    <text evidence="3">The sequence shown here is derived from an EMBL/GenBank/DDBJ whole genome shotgun (WGS) entry which is preliminary data.</text>
</comment>
<organism evidence="3 4">
    <name type="scientific">Streptomyces ovatisporus</name>
    <dbReference type="NCBI Taxonomy" id="1128682"/>
    <lineage>
        <taxon>Bacteria</taxon>
        <taxon>Bacillati</taxon>
        <taxon>Actinomycetota</taxon>
        <taxon>Actinomycetes</taxon>
        <taxon>Kitasatosporales</taxon>
        <taxon>Streptomycetaceae</taxon>
        <taxon>Streptomyces</taxon>
    </lineage>
</organism>
<dbReference type="InterPro" id="IPR038071">
    <property type="entry name" value="UROD/MetE-like_sf"/>
</dbReference>
<dbReference type="SUPFAM" id="SSF51726">
    <property type="entry name" value="UROD/MetE-like"/>
    <property type="match status" value="1"/>
</dbReference>
<reference evidence="4" key="1">
    <citation type="journal article" date="2019" name="Int. J. Syst. Evol. Microbiol.">
        <title>The Global Catalogue of Microorganisms (GCM) 10K type strain sequencing project: providing services to taxonomists for standard genome sequencing and annotation.</title>
        <authorList>
            <consortium name="The Broad Institute Genomics Platform"/>
            <consortium name="The Broad Institute Genome Sequencing Center for Infectious Disease"/>
            <person name="Wu L."/>
            <person name="Ma J."/>
        </authorList>
    </citation>
    <scope>NUCLEOTIDE SEQUENCE [LARGE SCALE GENOMIC DNA]</scope>
    <source>
        <strain evidence="4">CGMCC 4.7357</strain>
    </source>
</reference>
<proteinExistence type="predicted"/>
<dbReference type="PANTHER" id="PTHR43844">
    <property type="entry name" value="METHIONINE SYNTHASE"/>
    <property type="match status" value="1"/>
</dbReference>
<dbReference type="CDD" id="cd03311">
    <property type="entry name" value="CIMS_C_terminal_like"/>
    <property type="match status" value="1"/>
</dbReference>
<feature type="region of interest" description="Disordered" evidence="1">
    <location>
        <begin position="1"/>
        <end position="28"/>
    </location>
</feature>
<keyword evidence="3" id="KW-0489">Methyltransferase</keyword>
<feature type="domain" description="Cobalamin-independent methionine synthase MetE C-terminal/archaeal" evidence="2">
    <location>
        <begin position="30"/>
        <end position="385"/>
    </location>
</feature>
<evidence type="ECO:0000259" key="2">
    <source>
        <dbReference type="Pfam" id="PF01717"/>
    </source>
</evidence>
<dbReference type="Gene3D" id="3.20.20.210">
    <property type="match status" value="1"/>
</dbReference>
<dbReference type="GO" id="GO:0032259">
    <property type="term" value="P:methylation"/>
    <property type="evidence" value="ECO:0007669"/>
    <property type="project" value="UniProtKB-KW"/>
</dbReference>
<dbReference type="PANTHER" id="PTHR43844:SF1">
    <property type="entry name" value="METHIONINE SYNTHASE"/>
    <property type="match status" value="1"/>
</dbReference>
<evidence type="ECO:0000313" key="4">
    <source>
        <dbReference type="Proteomes" id="UP001595997"/>
    </source>
</evidence>
<dbReference type="EMBL" id="JBHSFH010000005">
    <property type="protein sequence ID" value="MFC4494192.1"/>
    <property type="molecule type" value="Genomic_DNA"/>
</dbReference>
<dbReference type="GO" id="GO:0003871">
    <property type="term" value="F:5-methyltetrahydropteroyltriglutamate-homocysteine S-methyltransferase activity"/>
    <property type="evidence" value="ECO:0007669"/>
    <property type="project" value="UniProtKB-EC"/>
</dbReference>
<name>A0ABV9A403_9ACTN</name>
<dbReference type="InterPro" id="IPR002629">
    <property type="entry name" value="Met_Synth_C/arc"/>
</dbReference>
<feature type="compositionally biased region" description="Pro residues" evidence="1">
    <location>
        <begin position="1"/>
        <end position="14"/>
    </location>
</feature>
<protein>
    <submittedName>
        <fullName evidence="3">5-methyltetrahydropteroyltriglutamate--homocysteine S-methyltransferase</fullName>
        <ecNumber evidence="3">2.1.1.14</ecNumber>
    </submittedName>
</protein>
<dbReference type="Pfam" id="PF01717">
    <property type="entry name" value="Meth_synt_2"/>
    <property type="match status" value="1"/>
</dbReference>
<evidence type="ECO:0000256" key="1">
    <source>
        <dbReference type="SAM" id="MobiDB-lite"/>
    </source>
</evidence>
<keyword evidence="3" id="KW-0808">Transferase</keyword>
<gene>
    <name evidence="3" type="ORF">ACFPA8_08600</name>
</gene>
<dbReference type="Proteomes" id="UP001595997">
    <property type="component" value="Unassembled WGS sequence"/>
</dbReference>